<dbReference type="Proteomes" id="UP001152519">
    <property type="component" value="Unassembled WGS sequence"/>
</dbReference>
<keyword evidence="2" id="KW-1185">Reference proteome</keyword>
<evidence type="ECO:0000313" key="2">
    <source>
        <dbReference type="Proteomes" id="UP001152519"/>
    </source>
</evidence>
<comment type="caution">
    <text evidence="1">The sequence shown here is derived from an EMBL/GenBank/DDBJ whole genome shotgun (WGS) entry which is preliminary data.</text>
</comment>
<accession>A0A9W4DQT0</accession>
<proteinExistence type="predicted"/>
<gene>
    <name evidence="1" type="ORF">SCOCK_160115</name>
</gene>
<dbReference type="AlphaFoldDB" id="A0A9W4DQT0"/>
<dbReference type="EMBL" id="CAJSLV010000044">
    <property type="protein sequence ID" value="CAG6392333.1"/>
    <property type="molecule type" value="Genomic_DNA"/>
</dbReference>
<evidence type="ECO:0000313" key="1">
    <source>
        <dbReference type="EMBL" id="CAG6392333.1"/>
    </source>
</evidence>
<name>A0A9W4DQT0_9ACTN</name>
<sequence length="85" mass="9030">MSHDGTGLDLAIFGDEISLSVPYWHDGERAAQVFQIVSAIVAIVERESGLIAFDPQTEGPFTASIDSAVSIMSGTAQDLRSRYGG</sequence>
<organism evidence="1 2">
    <name type="scientific">Actinacidiphila cocklensis</name>
    <dbReference type="NCBI Taxonomy" id="887465"/>
    <lineage>
        <taxon>Bacteria</taxon>
        <taxon>Bacillati</taxon>
        <taxon>Actinomycetota</taxon>
        <taxon>Actinomycetes</taxon>
        <taxon>Kitasatosporales</taxon>
        <taxon>Streptomycetaceae</taxon>
        <taxon>Actinacidiphila</taxon>
    </lineage>
</organism>
<reference evidence="1" key="1">
    <citation type="submission" date="2021-05" db="EMBL/GenBank/DDBJ databases">
        <authorList>
            <person name="Arsene-Ploetze F."/>
        </authorList>
    </citation>
    <scope>NUCLEOTIDE SEQUENCE</scope>
    <source>
        <strain evidence="1">DSM 42138</strain>
    </source>
</reference>
<protein>
    <submittedName>
        <fullName evidence="1">Uncharacterized protein</fullName>
    </submittedName>
</protein>